<dbReference type="OrthoDB" id="2596219at2"/>
<name>A0A0N0UWN5_9BACI</name>
<feature type="transmembrane region" description="Helical" evidence="1">
    <location>
        <begin position="30"/>
        <end position="48"/>
    </location>
</feature>
<protein>
    <submittedName>
        <fullName evidence="2">Uncharacterized protein</fullName>
    </submittedName>
</protein>
<evidence type="ECO:0000313" key="2">
    <source>
        <dbReference type="EMBL" id="KOY81711.1"/>
    </source>
</evidence>
<feature type="transmembrane region" description="Helical" evidence="1">
    <location>
        <begin position="149"/>
        <end position="169"/>
    </location>
</feature>
<accession>A0A0N0UWN5</accession>
<dbReference type="Proteomes" id="UP000037977">
    <property type="component" value="Unassembled WGS sequence"/>
</dbReference>
<feature type="transmembrane region" description="Helical" evidence="1">
    <location>
        <begin position="85"/>
        <end position="105"/>
    </location>
</feature>
<dbReference type="PATRIC" id="fig|33935.3.peg.3311"/>
<comment type="caution">
    <text evidence="2">The sequence shown here is derived from an EMBL/GenBank/DDBJ whole genome shotgun (WGS) entry which is preliminary data.</text>
</comment>
<keyword evidence="1" id="KW-0812">Transmembrane</keyword>
<feature type="transmembrane region" description="Helical" evidence="1">
    <location>
        <begin position="60"/>
        <end position="79"/>
    </location>
</feature>
<feature type="transmembrane region" description="Helical" evidence="1">
    <location>
        <begin position="7"/>
        <end position="24"/>
    </location>
</feature>
<keyword evidence="3" id="KW-1185">Reference proteome</keyword>
<evidence type="ECO:0000256" key="1">
    <source>
        <dbReference type="SAM" id="Phobius"/>
    </source>
</evidence>
<organism evidence="2 3">
    <name type="scientific">Lysinibacillus macroides</name>
    <dbReference type="NCBI Taxonomy" id="33935"/>
    <lineage>
        <taxon>Bacteria</taxon>
        <taxon>Bacillati</taxon>
        <taxon>Bacillota</taxon>
        <taxon>Bacilli</taxon>
        <taxon>Bacillales</taxon>
        <taxon>Bacillaceae</taxon>
        <taxon>Lysinibacillus</taxon>
    </lineage>
</organism>
<dbReference type="AlphaFoldDB" id="A0A0N0UWN5"/>
<dbReference type="STRING" id="33935.ADM90_12345"/>
<dbReference type="EMBL" id="LGCI01000008">
    <property type="protein sequence ID" value="KOY81711.1"/>
    <property type="molecule type" value="Genomic_DNA"/>
</dbReference>
<keyword evidence="1" id="KW-0472">Membrane</keyword>
<dbReference type="RefSeq" id="WP_053995304.1">
    <property type="nucleotide sequence ID" value="NZ_CP065643.1"/>
</dbReference>
<evidence type="ECO:0000313" key="3">
    <source>
        <dbReference type="Proteomes" id="UP000037977"/>
    </source>
</evidence>
<proteinExistence type="predicted"/>
<sequence>MTDFKNPYAYLVTGLGFVFLDMSLFGLPDILADFLGYLSFAIGIHLLPSSHNLKRWSKKFALMLMVLSIVVELDQWLAYKVFGEIGIQLMQFLFIAFMYYVFQLLLHIHHNLPLEMKTFKTYQRFMILMLSAFVIQAFAMNIDRSIGEHLHLIALFLQLLSYLLFTWYYRACHKYYKEINTNKAHTLQ</sequence>
<feature type="transmembrane region" description="Helical" evidence="1">
    <location>
        <begin position="125"/>
        <end position="143"/>
    </location>
</feature>
<gene>
    <name evidence="2" type="ORF">ADM90_12345</name>
</gene>
<reference evidence="2 3" key="1">
    <citation type="submission" date="2015-07" db="EMBL/GenBank/DDBJ databases">
        <title>Genome sequencing project for genomic taxonomy and phylogenomics of Bacillus-like bacteria.</title>
        <authorList>
            <person name="Liu B."/>
            <person name="Wang J."/>
            <person name="Zhu Y."/>
            <person name="Liu G."/>
            <person name="Chen Q."/>
            <person name="Chen Z."/>
            <person name="Che J."/>
            <person name="Ge C."/>
            <person name="Shi H."/>
            <person name="Pan Z."/>
            <person name="Liu X."/>
        </authorList>
    </citation>
    <scope>NUCLEOTIDE SEQUENCE [LARGE SCALE GENOMIC DNA]</scope>
    <source>
        <strain evidence="2 3">DSM 54</strain>
    </source>
</reference>
<keyword evidence="1" id="KW-1133">Transmembrane helix</keyword>